<accession>A0A926DZH1</accession>
<protein>
    <submittedName>
        <fullName evidence="1">Membrane dipeptidase</fullName>
    </submittedName>
</protein>
<dbReference type="PROSITE" id="PS51365">
    <property type="entry name" value="RENAL_DIPEPTIDASE_2"/>
    <property type="match status" value="1"/>
</dbReference>
<dbReference type="EMBL" id="JACRST010000009">
    <property type="protein sequence ID" value="MBC8546793.1"/>
    <property type="molecule type" value="Genomic_DNA"/>
</dbReference>
<dbReference type="GO" id="GO:0006508">
    <property type="term" value="P:proteolysis"/>
    <property type="evidence" value="ECO:0007669"/>
    <property type="project" value="InterPro"/>
</dbReference>
<dbReference type="PANTHER" id="PTHR10443">
    <property type="entry name" value="MICROSOMAL DIPEPTIDASE"/>
    <property type="match status" value="1"/>
</dbReference>
<sequence length="310" mass="34411">MNLFDLHCDTITELCRAGEDLVNRTFQLSIDRPDFDRYVQTFAIFVPDGCRGQAAVEYFDRNLAYFYAQMERYASRIAPVRSGCELGGVLDGGRIAAVLSVEGGAVLAGDLRRIALLKQQGVSLLTLTWNGVNELGSGQDENLPLTPFGREAVAELERQSIVTDVSHLSDRGFDDLVGIARGPFVATHSNSRAVCDVPRNLTDDQFREIVRRGGLVGINFYPLFLRKTDPDGAGFRDILNHVEHFLAIGGRDVLAIGSDFDGASMPRGVNSVEKIANLYDFMLHSISDQGIVDQIFFENAHRFYRERMTP</sequence>
<gene>
    <name evidence="1" type="ORF">H8711_07570</name>
</gene>
<proteinExistence type="predicted"/>
<organism evidence="1 2">
    <name type="scientific">Ligaoa zhengdingensis</name>
    <dbReference type="NCBI Taxonomy" id="2763658"/>
    <lineage>
        <taxon>Bacteria</taxon>
        <taxon>Bacillati</taxon>
        <taxon>Bacillota</taxon>
        <taxon>Clostridia</taxon>
        <taxon>Eubacteriales</taxon>
        <taxon>Oscillospiraceae</taxon>
        <taxon>Ligaoa</taxon>
    </lineage>
</organism>
<name>A0A926DZH1_9FIRM</name>
<evidence type="ECO:0000313" key="1">
    <source>
        <dbReference type="EMBL" id="MBC8546793.1"/>
    </source>
</evidence>
<dbReference type="Gene3D" id="3.20.20.140">
    <property type="entry name" value="Metal-dependent hydrolases"/>
    <property type="match status" value="1"/>
</dbReference>
<dbReference type="AlphaFoldDB" id="A0A926DZH1"/>
<dbReference type="InterPro" id="IPR032466">
    <property type="entry name" value="Metal_Hydrolase"/>
</dbReference>
<evidence type="ECO:0000313" key="2">
    <source>
        <dbReference type="Proteomes" id="UP000653127"/>
    </source>
</evidence>
<dbReference type="Proteomes" id="UP000653127">
    <property type="component" value="Unassembled WGS sequence"/>
</dbReference>
<dbReference type="PANTHER" id="PTHR10443:SF12">
    <property type="entry name" value="DIPEPTIDASE"/>
    <property type="match status" value="1"/>
</dbReference>
<reference evidence="1" key="1">
    <citation type="submission" date="2020-08" db="EMBL/GenBank/DDBJ databases">
        <title>Genome public.</title>
        <authorList>
            <person name="Liu C."/>
            <person name="Sun Q."/>
        </authorList>
    </citation>
    <scope>NUCLEOTIDE SEQUENCE</scope>
    <source>
        <strain evidence="1">NSJ-31</strain>
    </source>
</reference>
<dbReference type="InterPro" id="IPR008257">
    <property type="entry name" value="Pept_M19"/>
</dbReference>
<keyword evidence="2" id="KW-1185">Reference proteome</keyword>
<dbReference type="SUPFAM" id="SSF51556">
    <property type="entry name" value="Metallo-dependent hydrolases"/>
    <property type="match status" value="1"/>
</dbReference>
<dbReference type="Pfam" id="PF01244">
    <property type="entry name" value="Peptidase_M19"/>
    <property type="match status" value="1"/>
</dbReference>
<comment type="caution">
    <text evidence="1">The sequence shown here is derived from an EMBL/GenBank/DDBJ whole genome shotgun (WGS) entry which is preliminary data.</text>
</comment>
<dbReference type="RefSeq" id="WP_249282869.1">
    <property type="nucleotide sequence ID" value="NZ_JACRST010000009.1"/>
</dbReference>
<dbReference type="GO" id="GO:0070573">
    <property type="term" value="F:metallodipeptidase activity"/>
    <property type="evidence" value="ECO:0007669"/>
    <property type="project" value="InterPro"/>
</dbReference>